<evidence type="ECO:0000256" key="3">
    <source>
        <dbReference type="ARBA" id="ARBA00023125"/>
    </source>
</evidence>
<keyword evidence="6" id="KW-0614">Plasmid</keyword>
<evidence type="ECO:0000256" key="2">
    <source>
        <dbReference type="ARBA" id="ARBA00023015"/>
    </source>
</evidence>
<evidence type="ECO:0000259" key="5">
    <source>
        <dbReference type="PROSITE" id="PS50931"/>
    </source>
</evidence>
<geneLocation type="plasmid" evidence="6 7">
    <name>unnamed1</name>
</geneLocation>
<dbReference type="GO" id="GO:0003677">
    <property type="term" value="F:DNA binding"/>
    <property type="evidence" value="ECO:0007669"/>
    <property type="project" value="UniProtKB-KW"/>
</dbReference>
<dbReference type="InterPro" id="IPR000847">
    <property type="entry name" value="LysR_HTH_N"/>
</dbReference>
<dbReference type="InterPro" id="IPR036390">
    <property type="entry name" value="WH_DNA-bd_sf"/>
</dbReference>
<dbReference type="InterPro" id="IPR005119">
    <property type="entry name" value="LysR_subst-bd"/>
</dbReference>
<dbReference type="PRINTS" id="PR00039">
    <property type="entry name" value="HTHLYSR"/>
</dbReference>
<organism evidence="6 7">
    <name type="scientific">Sphingomonas paucimobilis</name>
    <name type="common">Pseudomonas paucimobilis</name>
    <dbReference type="NCBI Taxonomy" id="13689"/>
    <lineage>
        <taxon>Bacteria</taxon>
        <taxon>Pseudomonadati</taxon>
        <taxon>Pseudomonadota</taxon>
        <taxon>Alphaproteobacteria</taxon>
        <taxon>Sphingomonadales</taxon>
        <taxon>Sphingomonadaceae</taxon>
        <taxon>Sphingomonas</taxon>
    </lineage>
</organism>
<dbReference type="PANTHER" id="PTHR30346">
    <property type="entry name" value="TRANSCRIPTIONAL DUAL REGULATOR HCAR-RELATED"/>
    <property type="match status" value="1"/>
</dbReference>
<evidence type="ECO:0000313" key="6">
    <source>
        <dbReference type="EMBL" id="QPT11208.1"/>
    </source>
</evidence>
<comment type="similarity">
    <text evidence="1">Belongs to the LysR transcriptional regulatory family.</text>
</comment>
<proteinExistence type="inferred from homology"/>
<keyword evidence="4" id="KW-0804">Transcription</keyword>
<keyword evidence="3" id="KW-0238">DNA-binding</keyword>
<evidence type="ECO:0000256" key="4">
    <source>
        <dbReference type="ARBA" id="ARBA00023163"/>
    </source>
</evidence>
<dbReference type="EMBL" id="CP065714">
    <property type="protein sequence ID" value="QPT11208.1"/>
    <property type="molecule type" value="Genomic_DNA"/>
</dbReference>
<dbReference type="GO" id="GO:0032993">
    <property type="term" value="C:protein-DNA complex"/>
    <property type="evidence" value="ECO:0007669"/>
    <property type="project" value="TreeGrafter"/>
</dbReference>
<dbReference type="Pfam" id="PF00126">
    <property type="entry name" value="HTH_1"/>
    <property type="match status" value="1"/>
</dbReference>
<feature type="domain" description="HTH lysR-type" evidence="5">
    <location>
        <begin position="1"/>
        <end position="58"/>
    </location>
</feature>
<dbReference type="Gene3D" id="3.40.190.290">
    <property type="match status" value="1"/>
</dbReference>
<dbReference type="RefSeq" id="WP_197939358.1">
    <property type="nucleotide sequence ID" value="NZ_CP065714.1"/>
</dbReference>
<sequence length="291" mass="32927">MELNQVSYFINLAETLNFTEAARLSGVSQPSLTRAIRRLEEELGGALIYRDGKNSRLTGLGQDVEAEFRRMLLALRSVRDHSENWTMGRHRVLDIAVAPTVGPKRFASFFEGALEEVPSIEIRLHSLQSGEDSSEVLSGKYHACILPREVRPDRKLDVRPLFQERFVLACAVSHPLAAAEIVRGDDLAKFPLVDRLNCEFRDQIREHFARRDVVMRPRLRSDREDWVHRIVAEGSAICIVPERSAAETGLVTRPIEGFTLEREVVIVTVSGSTAPVEIRKIAQLAARHEWR</sequence>
<dbReference type="PROSITE" id="PS50931">
    <property type="entry name" value="HTH_LYSR"/>
    <property type="match status" value="1"/>
</dbReference>
<dbReference type="Gene3D" id="1.10.10.10">
    <property type="entry name" value="Winged helix-like DNA-binding domain superfamily/Winged helix DNA-binding domain"/>
    <property type="match status" value="1"/>
</dbReference>
<accession>A0A7T3AG06</accession>
<keyword evidence="2" id="KW-0805">Transcription regulation</keyword>
<dbReference type="SUPFAM" id="SSF53850">
    <property type="entry name" value="Periplasmic binding protein-like II"/>
    <property type="match status" value="1"/>
</dbReference>
<dbReference type="SUPFAM" id="SSF46785">
    <property type="entry name" value="Winged helix' DNA-binding domain"/>
    <property type="match status" value="1"/>
</dbReference>
<name>A0A7T3AG06_SPHPI</name>
<evidence type="ECO:0000313" key="7">
    <source>
        <dbReference type="Proteomes" id="UP000594836"/>
    </source>
</evidence>
<dbReference type="Proteomes" id="UP000594836">
    <property type="component" value="Plasmid unnamed1"/>
</dbReference>
<dbReference type="Pfam" id="PF03466">
    <property type="entry name" value="LysR_substrate"/>
    <property type="match status" value="1"/>
</dbReference>
<reference evidence="6 7" key="1">
    <citation type="submission" date="2020-12" db="EMBL/GenBank/DDBJ databases">
        <title>FDA dAtabase for Regulatory Grade micrObial Sequences (FDA-ARGOS): Supporting development and validation of Infectious Disease Dx tests.</title>
        <authorList>
            <person name="Sproer C."/>
            <person name="Gronow S."/>
            <person name="Severitt S."/>
            <person name="Schroder I."/>
            <person name="Tallon L."/>
            <person name="Sadzewicz L."/>
            <person name="Zhao X."/>
            <person name="Boylan J."/>
            <person name="Ott S."/>
            <person name="Bowen H."/>
            <person name="Vavikolanu K."/>
            <person name="Mehta A."/>
            <person name="Aluvathingal J."/>
            <person name="Nadendla S."/>
            <person name="Lowell S."/>
            <person name="Myers T."/>
            <person name="Yan Y."/>
            <person name="Sichtig H."/>
        </authorList>
    </citation>
    <scope>NUCLEOTIDE SEQUENCE [LARGE SCALE GENOMIC DNA]</scope>
    <source>
        <strain evidence="6 7">FDAARGOS_881</strain>
        <plasmid evidence="6 7">unnamed1</plasmid>
    </source>
</reference>
<evidence type="ECO:0000256" key="1">
    <source>
        <dbReference type="ARBA" id="ARBA00009437"/>
    </source>
</evidence>
<dbReference type="GO" id="GO:0003700">
    <property type="term" value="F:DNA-binding transcription factor activity"/>
    <property type="evidence" value="ECO:0007669"/>
    <property type="project" value="InterPro"/>
</dbReference>
<gene>
    <name evidence="6" type="ORF">I6G38_20090</name>
</gene>
<dbReference type="CDD" id="cd05466">
    <property type="entry name" value="PBP2_LTTR_substrate"/>
    <property type="match status" value="1"/>
</dbReference>
<dbReference type="InterPro" id="IPR036388">
    <property type="entry name" value="WH-like_DNA-bd_sf"/>
</dbReference>
<dbReference type="PANTHER" id="PTHR30346:SF28">
    <property type="entry name" value="HTH-TYPE TRANSCRIPTIONAL REGULATOR CYNR"/>
    <property type="match status" value="1"/>
</dbReference>
<protein>
    <submittedName>
        <fullName evidence="6">LysR family transcriptional regulator</fullName>
    </submittedName>
</protein>
<dbReference type="AlphaFoldDB" id="A0A7T3AG06"/>